<evidence type="ECO:0000313" key="4">
    <source>
        <dbReference type="EMBL" id="NOV41084.1"/>
    </source>
</evidence>
<protein>
    <submittedName>
        <fullName evidence="3">Putative serine proteinase inhibitor</fullName>
    </submittedName>
</protein>
<evidence type="ECO:0000259" key="2">
    <source>
        <dbReference type="PROSITE" id="PS50279"/>
    </source>
</evidence>
<feature type="signal peptide" evidence="1">
    <location>
        <begin position="1"/>
        <end position="20"/>
    </location>
</feature>
<dbReference type="GO" id="GO:0004867">
    <property type="term" value="F:serine-type endopeptidase inhibitor activity"/>
    <property type="evidence" value="ECO:0007669"/>
    <property type="project" value="InterPro"/>
</dbReference>
<reference evidence="3" key="2">
    <citation type="submission" date="2020-03" db="EMBL/GenBank/DDBJ databases">
        <title>A transcriptome and proteome of the tick Rhipicephalus microplus shaped by the genetic composition of its hosts and developmental stage.</title>
        <authorList>
            <person name="Garcia G.R."/>
            <person name="Ribeiro J.M.C."/>
            <person name="Maruyama S.R."/>
            <person name="Gardinasse L.G."/>
            <person name="Nelson K."/>
            <person name="Ferreira B.R."/>
            <person name="Andrade T.G."/>
            <person name="Santos I.K.F.M."/>
        </authorList>
    </citation>
    <scope>NUCLEOTIDE SEQUENCE</scope>
    <source>
        <strain evidence="3">NSGR</strain>
        <tissue evidence="3">Salivary glands</tissue>
    </source>
</reference>
<dbReference type="AlphaFoldDB" id="A0A6G5A7B7"/>
<keyword evidence="1" id="KW-0732">Signal</keyword>
<feature type="domain" description="BPTI/Kunitz inhibitor" evidence="2">
    <location>
        <begin position="79"/>
        <end position="129"/>
    </location>
</feature>
<accession>A0A6G5A7B7</accession>
<sequence length="150" mass="17439">MDKTAFVLLLILSNVVPLLAWGSMAQLYPRQKPATPRHVAARPLKKAAKINTRWKNVTVPKCDGGKNFRKCFFPLLCLCKKPVEGGYYRVTQDQYRWYYNNNTNQCERHAAAPGGCNDFDDKKECDRHCWNVTARVMSWPKRFWEAVKNQ</sequence>
<feature type="chain" id="PRO_5033883450" evidence="1">
    <location>
        <begin position="21"/>
        <end position="150"/>
    </location>
</feature>
<dbReference type="SUPFAM" id="SSF57362">
    <property type="entry name" value="BPTI-like"/>
    <property type="match status" value="1"/>
</dbReference>
<dbReference type="InterPro" id="IPR036880">
    <property type="entry name" value="Kunitz_BPTI_sf"/>
</dbReference>
<dbReference type="EMBL" id="GIKN01004591">
    <property type="protein sequence ID" value="NIE46864.1"/>
    <property type="molecule type" value="Transcribed_RNA"/>
</dbReference>
<dbReference type="Pfam" id="PF00014">
    <property type="entry name" value="Kunitz_BPTI"/>
    <property type="match status" value="1"/>
</dbReference>
<dbReference type="VEuPathDB" id="VectorBase:LOC119165320"/>
<proteinExistence type="predicted"/>
<organism evidence="3">
    <name type="scientific">Rhipicephalus microplus</name>
    <name type="common">Cattle tick</name>
    <name type="synonym">Boophilus microplus</name>
    <dbReference type="NCBI Taxonomy" id="6941"/>
    <lineage>
        <taxon>Eukaryota</taxon>
        <taxon>Metazoa</taxon>
        <taxon>Ecdysozoa</taxon>
        <taxon>Arthropoda</taxon>
        <taxon>Chelicerata</taxon>
        <taxon>Arachnida</taxon>
        <taxon>Acari</taxon>
        <taxon>Parasitiformes</taxon>
        <taxon>Ixodida</taxon>
        <taxon>Ixodoidea</taxon>
        <taxon>Ixodidae</taxon>
        <taxon>Rhipicephalinae</taxon>
        <taxon>Rhipicephalus</taxon>
        <taxon>Boophilus</taxon>
    </lineage>
</organism>
<dbReference type="PROSITE" id="PS50279">
    <property type="entry name" value="BPTI_KUNITZ_2"/>
    <property type="match status" value="1"/>
</dbReference>
<reference evidence="4" key="1">
    <citation type="submission" date="2019-09" db="EMBL/GenBank/DDBJ databases">
        <title>Organ-specific transcriptomic study of the physiology of the cattle tick, Rhipicephalus microplus.</title>
        <authorList>
            <person name="Tirloni L."/>
            <person name="Braz G."/>
            <person name="Gandara A.C.P."/>
            <person name="Sabadin G.A."/>
            <person name="da Silva R.M."/>
            <person name="Guizzo M.G."/>
            <person name="Machado J.A."/>
            <person name="Costa E.P."/>
            <person name="Gomes H.F."/>
            <person name="Moraes J."/>
            <person name="Mota M.B.S."/>
            <person name="Mesquita R.D."/>
            <person name="Alvarenga P.H."/>
            <person name="Alves F."/>
            <person name="Seixas A."/>
            <person name="da Fonseca R.N."/>
            <person name="Fogaca A."/>
            <person name="Logullo C."/>
            <person name="Tanaka A."/>
            <person name="Daffre S."/>
            <person name="Termignoni C."/>
            <person name="Vaz I.S.Jr."/>
            <person name="Oliveira P.L."/>
            <person name="Ribeiro J.M."/>
        </authorList>
    </citation>
    <scope>NUCLEOTIDE SEQUENCE</scope>
    <source>
        <strain evidence="4">Porto Alegre</strain>
    </source>
</reference>
<evidence type="ECO:0000256" key="1">
    <source>
        <dbReference type="SAM" id="SignalP"/>
    </source>
</evidence>
<dbReference type="InterPro" id="IPR002223">
    <property type="entry name" value="Kunitz_BPTI"/>
</dbReference>
<dbReference type="CDD" id="cd00109">
    <property type="entry name" value="Kunitz-type"/>
    <property type="match status" value="1"/>
</dbReference>
<dbReference type="EMBL" id="GHWJ01008347">
    <property type="protein sequence ID" value="NOV41084.1"/>
    <property type="molecule type" value="Transcribed_RNA"/>
</dbReference>
<evidence type="ECO:0000313" key="3">
    <source>
        <dbReference type="EMBL" id="NIE46864.1"/>
    </source>
</evidence>
<dbReference type="Gene3D" id="4.10.410.10">
    <property type="entry name" value="Pancreatic trypsin inhibitor Kunitz domain"/>
    <property type="match status" value="1"/>
</dbReference>
<name>A0A6G5A7B7_RHIMP</name>